<keyword evidence="12" id="KW-1185">Reference proteome</keyword>
<name>A0ABY8VVD3_9CORY</name>
<feature type="domain" description="Glycosyltransferase 2-like" evidence="10">
    <location>
        <begin position="13"/>
        <end position="114"/>
    </location>
</feature>
<evidence type="ECO:0000313" key="12">
    <source>
        <dbReference type="Proteomes" id="UP001238805"/>
    </source>
</evidence>
<keyword evidence="4" id="KW-0808">Transferase</keyword>
<comment type="similarity">
    <text evidence="8">Belongs to the glycosyltransferase 2 family. CrtQ subfamily.</text>
</comment>
<dbReference type="PANTHER" id="PTHR43646:SF2">
    <property type="entry name" value="GLYCOSYLTRANSFERASE 2-LIKE DOMAIN-CONTAINING PROTEIN"/>
    <property type="match status" value="1"/>
</dbReference>
<evidence type="ECO:0000256" key="2">
    <source>
        <dbReference type="ARBA" id="ARBA00022475"/>
    </source>
</evidence>
<dbReference type="InterPro" id="IPR029044">
    <property type="entry name" value="Nucleotide-diphossugar_trans"/>
</dbReference>
<organism evidence="11 12">
    <name type="scientific">Corynebacterium suedekumii</name>
    <dbReference type="NCBI Taxonomy" id="3049801"/>
    <lineage>
        <taxon>Bacteria</taxon>
        <taxon>Bacillati</taxon>
        <taxon>Actinomycetota</taxon>
        <taxon>Actinomycetes</taxon>
        <taxon>Mycobacteriales</taxon>
        <taxon>Corynebacteriaceae</taxon>
        <taxon>Corynebacterium</taxon>
    </lineage>
</organism>
<evidence type="ECO:0000256" key="3">
    <source>
        <dbReference type="ARBA" id="ARBA00022676"/>
    </source>
</evidence>
<dbReference type="Gene3D" id="3.90.550.10">
    <property type="entry name" value="Spore Coat Polysaccharide Biosynthesis Protein SpsA, Chain A"/>
    <property type="match status" value="1"/>
</dbReference>
<evidence type="ECO:0000256" key="9">
    <source>
        <dbReference type="ARBA" id="ARBA00040345"/>
    </source>
</evidence>
<evidence type="ECO:0000256" key="6">
    <source>
        <dbReference type="ARBA" id="ARBA00037281"/>
    </source>
</evidence>
<keyword evidence="3" id="KW-0328">Glycosyltransferase</keyword>
<evidence type="ECO:0000259" key="10">
    <source>
        <dbReference type="Pfam" id="PF00535"/>
    </source>
</evidence>
<evidence type="ECO:0000313" key="11">
    <source>
        <dbReference type="EMBL" id="WIM71480.1"/>
    </source>
</evidence>
<dbReference type="EMBL" id="CP126970">
    <property type="protein sequence ID" value="WIM71480.1"/>
    <property type="molecule type" value="Genomic_DNA"/>
</dbReference>
<comment type="function">
    <text evidence="6">Catalyzes the glycosylation of 4,4'-diaponeurosporenoate, i.e. the esterification of glucose at the C1'' position with the carboxyl group of 4,4'-diaponeurosporenic acid, to form glycosyl-4,4'-diaponeurosporenoate. This is a step in the biosynthesis of staphyloxanthin, an orange pigment present in most staphylococci strains.</text>
</comment>
<proteinExistence type="inferred from homology"/>
<sequence length="263" mass="29072">MPDPESVPRRLISIVIPCLDDADLLDRCLTSLAAQTVLPDEVIVVDNGSTDHTAEVAEKHGVRLVTEPRRGITWATRAGFDAAKGDVLTRIDADVHAPNDYIAKLHAAWNAADASPGRRVVGVTGVARFEVPGRRGDLASAAYLGAYRRSVGSALGHHPLFGTNYSLRADWWRSVRDDVDSADTFSHEDMQISFQVRADETVWFQPDLTLDMDARPLSGARQMITRFRRGMHTILRGWRHHPPHRRLAARGVLGPRVQKALAP</sequence>
<evidence type="ECO:0000256" key="8">
    <source>
        <dbReference type="ARBA" id="ARBA00038120"/>
    </source>
</evidence>
<evidence type="ECO:0000256" key="5">
    <source>
        <dbReference type="ARBA" id="ARBA00023136"/>
    </source>
</evidence>
<evidence type="ECO:0000256" key="7">
    <source>
        <dbReference type="ARBA" id="ARBA00037904"/>
    </source>
</evidence>
<keyword evidence="5" id="KW-0472">Membrane</keyword>
<dbReference type="CDD" id="cd00761">
    <property type="entry name" value="Glyco_tranf_GTA_type"/>
    <property type="match status" value="1"/>
</dbReference>
<comment type="pathway">
    <text evidence="7">Carotenoid biosynthesis; staphyloxanthin biosynthesis; staphyloxanthin from farnesyl diphosphate: step 4/5.</text>
</comment>
<dbReference type="RefSeq" id="WP_284876051.1">
    <property type="nucleotide sequence ID" value="NZ_CP126970.1"/>
</dbReference>
<evidence type="ECO:0000256" key="1">
    <source>
        <dbReference type="ARBA" id="ARBA00004236"/>
    </source>
</evidence>
<keyword evidence="2" id="KW-1003">Cell membrane</keyword>
<dbReference type="Pfam" id="PF00535">
    <property type="entry name" value="Glycos_transf_2"/>
    <property type="match status" value="1"/>
</dbReference>
<evidence type="ECO:0000256" key="4">
    <source>
        <dbReference type="ARBA" id="ARBA00022679"/>
    </source>
</evidence>
<accession>A0ABY8VVD3</accession>
<reference evidence="11 12" key="1">
    <citation type="submission" date="2023-05" db="EMBL/GenBank/DDBJ databases">
        <title>Corynebacterium suedekumii sp. nov. and Corynebacterium breve sp. nov. isolated from raw cow's milk.</title>
        <authorList>
            <person name="Baer M.K."/>
            <person name="Mehl L."/>
            <person name="Hellmuth R."/>
            <person name="Marke G."/>
            <person name="Lipski A."/>
        </authorList>
    </citation>
    <scope>NUCLEOTIDE SEQUENCE [LARGE SCALE GENOMIC DNA]</scope>
    <source>
        <strain evidence="11 12">LM112</strain>
    </source>
</reference>
<comment type="subcellular location">
    <subcellularLocation>
        <location evidence="1">Cell membrane</location>
    </subcellularLocation>
</comment>
<dbReference type="SUPFAM" id="SSF53448">
    <property type="entry name" value="Nucleotide-diphospho-sugar transferases"/>
    <property type="match status" value="1"/>
</dbReference>
<gene>
    <name evidence="11" type="ORF">QP029_06830</name>
</gene>
<dbReference type="PANTHER" id="PTHR43646">
    <property type="entry name" value="GLYCOSYLTRANSFERASE"/>
    <property type="match status" value="1"/>
</dbReference>
<dbReference type="InterPro" id="IPR001173">
    <property type="entry name" value="Glyco_trans_2-like"/>
</dbReference>
<dbReference type="Proteomes" id="UP001238805">
    <property type="component" value="Chromosome"/>
</dbReference>
<protein>
    <recommendedName>
        <fullName evidence="9">4,4'-diaponeurosporenoate glycosyltransferase</fullName>
    </recommendedName>
</protein>